<dbReference type="PATRIC" id="fig|1178515.4.peg.2981"/>
<gene>
    <name evidence="1" type="ORF">SY83_14835</name>
</gene>
<evidence type="ECO:0000313" key="2">
    <source>
        <dbReference type="Proteomes" id="UP000076927"/>
    </source>
</evidence>
<dbReference type="Gene3D" id="3.40.50.150">
    <property type="entry name" value="Vaccinia Virus protein VP39"/>
    <property type="match status" value="1"/>
</dbReference>
<dbReference type="PIRSF" id="PIRSF018637">
    <property type="entry name" value="TrmK"/>
    <property type="match status" value="1"/>
</dbReference>
<dbReference type="Proteomes" id="UP000076927">
    <property type="component" value="Chromosome"/>
</dbReference>
<sequence length="255" mass="28128">MTVKLSQRLLTIAHQVPAGSKVADIGSDHALLPTYLVQSGKVHYAVAGEVNKGPYEAAKKQVEDARLEQMIAVRQGDGLSVLEAGEVDTITIAGMGGSLIVSILSALPEKLKGVQTLVLQPNVAEDQVRQWLRDNGWFLTDEHILEEDKKIYEVLTAVKKDHADTHNANLYDESRELPCGLRLTPEQVISFGPYLIRKADAVFMSKWEHELDKLNRIQGTVEQSKLESSKKKAEELAAQIQGIGEVLACLRKGRL</sequence>
<accession>A0A172TK26</accession>
<dbReference type="KEGG" id="pswu:SY83_14835"/>
<dbReference type="GO" id="GO:0160105">
    <property type="term" value="F:tRNA (adenine(22)-N1)-methyltransferase activity"/>
    <property type="evidence" value="ECO:0007669"/>
    <property type="project" value="InterPro"/>
</dbReference>
<dbReference type="STRING" id="1178515.SY83_14835"/>
<organism evidence="1 2">
    <name type="scientific">Paenibacillus swuensis</name>
    <dbReference type="NCBI Taxonomy" id="1178515"/>
    <lineage>
        <taxon>Bacteria</taxon>
        <taxon>Bacillati</taxon>
        <taxon>Bacillota</taxon>
        <taxon>Bacilli</taxon>
        <taxon>Bacillales</taxon>
        <taxon>Paenibacillaceae</taxon>
        <taxon>Paenibacillus</taxon>
    </lineage>
</organism>
<dbReference type="PANTHER" id="PTHR38451">
    <property type="entry name" value="TRNA (ADENINE(22)-N(1))-METHYLTRANSFERASE"/>
    <property type="match status" value="1"/>
</dbReference>
<reference evidence="1 2" key="1">
    <citation type="submission" date="2015-01" db="EMBL/GenBank/DDBJ databases">
        <title>Paenibacillus swuensis/DY6/whole genome sequencing.</title>
        <authorList>
            <person name="Kim M.K."/>
            <person name="Srinivasan S."/>
            <person name="Lee J.-J."/>
        </authorList>
    </citation>
    <scope>NUCLEOTIDE SEQUENCE [LARGE SCALE GENOMIC DNA]</scope>
    <source>
        <strain evidence="1 2">DY6</strain>
    </source>
</reference>
<dbReference type="OrthoDB" id="5881184at2"/>
<dbReference type="Pfam" id="PF04816">
    <property type="entry name" value="TrmK"/>
    <property type="match status" value="1"/>
</dbReference>
<keyword evidence="1" id="KW-0489">Methyltransferase</keyword>
<dbReference type="InterPro" id="IPR006901">
    <property type="entry name" value="TrmK"/>
</dbReference>
<dbReference type="EMBL" id="CP011388">
    <property type="protein sequence ID" value="ANE47332.1"/>
    <property type="molecule type" value="Genomic_DNA"/>
</dbReference>
<dbReference type="RefSeq" id="WP_068607790.1">
    <property type="nucleotide sequence ID" value="NZ_CP011388.1"/>
</dbReference>
<keyword evidence="1" id="KW-0808">Transferase</keyword>
<name>A0A172TK26_9BACL</name>
<dbReference type="AlphaFoldDB" id="A0A172TK26"/>
<proteinExistence type="predicted"/>
<protein>
    <submittedName>
        <fullName evidence="1">SAM-dependent methyltransferase</fullName>
    </submittedName>
</protein>
<dbReference type="InterPro" id="IPR029063">
    <property type="entry name" value="SAM-dependent_MTases_sf"/>
</dbReference>
<dbReference type="SUPFAM" id="SSF53335">
    <property type="entry name" value="S-adenosyl-L-methionine-dependent methyltransferases"/>
    <property type="match status" value="1"/>
</dbReference>
<dbReference type="GO" id="GO:0032259">
    <property type="term" value="P:methylation"/>
    <property type="evidence" value="ECO:0007669"/>
    <property type="project" value="UniProtKB-KW"/>
</dbReference>
<keyword evidence="2" id="KW-1185">Reference proteome</keyword>
<dbReference type="PANTHER" id="PTHR38451:SF1">
    <property type="entry name" value="TRNA (ADENINE(22)-N(1))-METHYLTRANSFERASE"/>
    <property type="match status" value="1"/>
</dbReference>
<evidence type="ECO:0000313" key="1">
    <source>
        <dbReference type="EMBL" id="ANE47332.1"/>
    </source>
</evidence>
<dbReference type="Gene3D" id="1.10.287.1890">
    <property type="match status" value="1"/>
</dbReference>